<protein>
    <submittedName>
        <fullName evidence="4">N-acetyltransferase family protein</fullName>
    </submittedName>
</protein>
<dbReference type="Gene3D" id="3.40.630.30">
    <property type="match status" value="1"/>
</dbReference>
<sequence length="179" mass="19013">MTTDPAAPTGVLRPAAAQDAERVAAIFAGYVLQSIATFVEEPPSDEHWRTRIAAAGPTLPFLVAEVDGEVEGFAYTAPFRPHAAYRYTVEDSIYIAPEAAGRGLGSRLLAGLLDALHGTEIRQVVAVIAAIAGSRHDTPSIVLHRRLGFVEVGRMPSVGNKNGQWADTVLMQADLRPGG</sequence>
<dbReference type="Pfam" id="PF13420">
    <property type="entry name" value="Acetyltransf_4"/>
    <property type="match status" value="1"/>
</dbReference>
<dbReference type="InterPro" id="IPR000182">
    <property type="entry name" value="GNAT_dom"/>
</dbReference>
<feature type="domain" description="N-acetyltransferase" evidence="3">
    <location>
        <begin position="10"/>
        <end position="176"/>
    </location>
</feature>
<dbReference type="PANTHER" id="PTHR43072">
    <property type="entry name" value="N-ACETYLTRANSFERASE"/>
    <property type="match status" value="1"/>
</dbReference>
<dbReference type="InterPro" id="IPR016181">
    <property type="entry name" value="Acyl_CoA_acyltransferase"/>
</dbReference>
<evidence type="ECO:0000256" key="1">
    <source>
        <dbReference type="ARBA" id="ARBA00022679"/>
    </source>
</evidence>
<comment type="caution">
    <text evidence="4">The sequence shown here is derived from an EMBL/GenBank/DDBJ whole genome shotgun (WGS) entry which is preliminary data.</text>
</comment>
<accession>A0ABU8NBU6</accession>
<keyword evidence="1" id="KW-0808">Transferase</keyword>
<gene>
    <name evidence="4" type="ORF">WCD41_21925</name>
</gene>
<dbReference type="Proteomes" id="UP001370100">
    <property type="component" value="Unassembled WGS sequence"/>
</dbReference>
<keyword evidence="5" id="KW-1185">Reference proteome</keyword>
<evidence type="ECO:0000313" key="4">
    <source>
        <dbReference type="EMBL" id="MEJ2889133.1"/>
    </source>
</evidence>
<evidence type="ECO:0000256" key="2">
    <source>
        <dbReference type="ARBA" id="ARBA00023315"/>
    </source>
</evidence>
<reference evidence="4 5" key="1">
    <citation type="submission" date="2024-03" db="EMBL/GenBank/DDBJ databases">
        <title>Actinomycetospora sp. OC33-EN06, a novel actinomycete isolated from wild orchid (Aerides multiflora).</title>
        <authorList>
            <person name="Suriyachadkun C."/>
        </authorList>
    </citation>
    <scope>NUCLEOTIDE SEQUENCE [LARGE SCALE GENOMIC DNA]</scope>
    <source>
        <strain evidence="4 5">OC33-EN06</strain>
    </source>
</reference>
<dbReference type="CDD" id="cd04301">
    <property type="entry name" value="NAT_SF"/>
    <property type="match status" value="1"/>
</dbReference>
<dbReference type="PROSITE" id="PS51186">
    <property type="entry name" value="GNAT"/>
    <property type="match status" value="1"/>
</dbReference>
<dbReference type="SUPFAM" id="SSF55729">
    <property type="entry name" value="Acyl-CoA N-acyltransferases (Nat)"/>
    <property type="match status" value="1"/>
</dbReference>
<dbReference type="PANTHER" id="PTHR43072:SF23">
    <property type="entry name" value="UPF0039 PROTEIN C11D3.02C"/>
    <property type="match status" value="1"/>
</dbReference>
<dbReference type="EMBL" id="JBBEGL010000006">
    <property type="protein sequence ID" value="MEJ2889133.1"/>
    <property type="molecule type" value="Genomic_DNA"/>
</dbReference>
<organism evidence="4 5">
    <name type="scientific">Actinomycetospora aeridis</name>
    <dbReference type="NCBI Taxonomy" id="3129231"/>
    <lineage>
        <taxon>Bacteria</taxon>
        <taxon>Bacillati</taxon>
        <taxon>Actinomycetota</taxon>
        <taxon>Actinomycetes</taxon>
        <taxon>Pseudonocardiales</taxon>
        <taxon>Pseudonocardiaceae</taxon>
        <taxon>Actinomycetospora</taxon>
    </lineage>
</organism>
<evidence type="ECO:0000259" key="3">
    <source>
        <dbReference type="PROSITE" id="PS51186"/>
    </source>
</evidence>
<name>A0ABU8NBU6_9PSEU</name>
<proteinExistence type="predicted"/>
<dbReference type="RefSeq" id="WP_337716390.1">
    <property type="nucleotide sequence ID" value="NZ_JBBEGL010000006.1"/>
</dbReference>
<keyword evidence="2" id="KW-0012">Acyltransferase</keyword>
<evidence type="ECO:0000313" key="5">
    <source>
        <dbReference type="Proteomes" id="UP001370100"/>
    </source>
</evidence>